<keyword evidence="2" id="KW-1185">Reference proteome</keyword>
<name>A0A127AWX6_9CAUD</name>
<dbReference type="KEGG" id="vg:29125475"/>
<reference evidence="1 2" key="1">
    <citation type="submission" date="2015-08" db="EMBL/GenBank/DDBJ databases">
        <authorList>
            <person name="Babu N.S."/>
            <person name="Beckwith C.J."/>
            <person name="Beseler K.G."/>
            <person name="Brison A."/>
            <person name="Carone J.V."/>
            <person name="Caskin T.P."/>
            <person name="Diamond M."/>
            <person name="Durham M.E."/>
            <person name="Foxe J.M."/>
            <person name="Go M."/>
            <person name="Henderson B.A."/>
            <person name="Jones I.B."/>
            <person name="McGettigan J.A."/>
            <person name="Micheletti S.J."/>
            <person name="Nasrallah M.E."/>
            <person name="Ortiz D."/>
            <person name="Piller C.R."/>
            <person name="Privatt S.R."/>
            <person name="Schneider S.L."/>
            <person name="Sharp S."/>
            <person name="Smith T.C."/>
            <person name="Stanton J.D."/>
            <person name="Ullery H.E."/>
            <person name="Wilson R.J."/>
            <person name="Serrano M.G."/>
            <person name="Buck G."/>
            <person name="Lee V."/>
            <person name="Wang Y."/>
            <person name="Carvalho R."/>
            <person name="Voegtly L."/>
            <person name="Shi R."/>
            <person name="Duckworth R."/>
            <person name="Johnson A."/>
            <person name="Loviza R."/>
            <person name="Walstead R."/>
            <person name="Shah Z."/>
            <person name="Kiflezghi M."/>
            <person name="Wade K."/>
            <person name="Ball S.L."/>
            <person name="Bradley K.W."/>
            <person name="Asai D.J."/>
            <person name="Bowman C.A."/>
            <person name="Russell D.A."/>
            <person name="Pope W.H."/>
            <person name="Jacobs-Sera D."/>
            <person name="Hendrix R.W."/>
            <person name="Hatfull G.F."/>
        </authorList>
    </citation>
    <scope>NUCLEOTIDE SEQUENCE [LARGE SCALE GENOMIC DNA]</scope>
</reference>
<evidence type="ECO:0000313" key="2">
    <source>
        <dbReference type="Proteomes" id="UP000203261"/>
    </source>
</evidence>
<dbReference type="GeneID" id="29125475"/>
<sequence>MELTLNAKIRIMRKLGREWANEEMESHYYAGLMGPYSGESISSFYDKKRIDLMNKLGVTHPELKKAMKDIEQVEWIYIPEEFKQLGTIPQVHEDLVGFYHASWEGDCHAV</sequence>
<dbReference type="EMBL" id="KT624200">
    <property type="protein sequence ID" value="AMM45107.1"/>
    <property type="molecule type" value="Genomic_DNA"/>
</dbReference>
<dbReference type="Proteomes" id="UP000203261">
    <property type="component" value="Segment"/>
</dbReference>
<evidence type="ECO:0000313" key="1">
    <source>
        <dbReference type="EMBL" id="AMM45107.1"/>
    </source>
</evidence>
<gene>
    <name evidence="1" type="ORF">SP15_299</name>
</gene>
<accession>A0A127AWX6</accession>
<organism evidence="1 2">
    <name type="scientific">Bacillus phage SP-15</name>
    <dbReference type="NCBI Taxonomy" id="1792032"/>
    <lineage>
        <taxon>Viruses</taxon>
        <taxon>Duplodnaviria</taxon>
        <taxon>Heunggongvirae</taxon>
        <taxon>Uroviricota</taxon>
        <taxon>Caudoviricetes</taxon>
        <taxon>Thornevirus</taxon>
        <taxon>Thornevirus SP15</taxon>
    </lineage>
</organism>
<protein>
    <submittedName>
        <fullName evidence="1">Uncharacterized protein</fullName>
    </submittedName>
</protein>
<proteinExistence type="predicted"/>
<dbReference type="RefSeq" id="YP_009302696.1">
    <property type="nucleotide sequence ID" value="NC_031245.1"/>
</dbReference>